<feature type="region of interest" description="Disordered" evidence="1">
    <location>
        <begin position="174"/>
        <end position="198"/>
    </location>
</feature>
<evidence type="ECO:0000313" key="3">
    <source>
        <dbReference type="Proteomes" id="UP000215506"/>
    </source>
</evidence>
<dbReference type="EMBL" id="NGAF01000022">
    <property type="protein sequence ID" value="OXR41178.1"/>
    <property type="molecule type" value="Genomic_DNA"/>
</dbReference>
<comment type="caution">
    <text evidence="2">The sequence shown here is derived from an EMBL/GenBank/DDBJ whole genome shotgun (WGS) entry which is preliminary data.</text>
</comment>
<feature type="region of interest" description="Disordered" evidence="1">
    <location>
        <begin position="55"/>
        <end position="80"/>
    </location>
</feature>
<dbReference type="Gene3D" id="3.90.1720.10">
    <property type="entry name" value="endopeptidase domain like (from Nostoc punctiforme)"/>
    <property type="match status" value="1"/>
</dbReference>
<evidence type="ECO:0000313" key="2">
    <source>
        <dbReference type="EMBL" id="OXR41178.1"/>
    </source>
</evidence>
<feature type="compositionally biased region" description="Low complexity" evidence="1">
    <location>
        <begin position="174"/>
        <end position="194"/>
    </location>
</feature>
<proteinExistence type="predicted"/>
<sequence>MLGRFILLSLIPAWVWIGLLAVAALFGLATVLVVATDSSGSAASADFRYQCDSALGPDEQSTTDTGTSIGTTETIRPSDIPTTNPFAELTIAPDDSEVSGWERDCLTAMQSAPYQLPALRTTNAGAAVDCASQIALAEVGQSMAAATLVKNVIYQASAVWTTGRCGVLGAAPGDPAASAGRPGAEPAPAAAGCGRSAQSPGTDVSSVVVLPDTIAAQGLCGQRVETDRVSAGDLVFWDYRSHMPTRVGIAVGPSAVVTADPISGGVLETGMPSGAGVRVKRVLGSGS</sequence>
<feature type="compositionally biased region" description="Low complexity" evidence="1">
    <location>
        <begin position="62"/>
        <end position="75"/>
    </location>
</feature>
<reference evidence="2 3" key="1">
    <citation type="submission" date="2017-07" db="EMBL/GenBank/DDBJ databases">
        <title>First draft Genome Sequence of Nocardia cerradoensis isolated from human infection.</title>
        <authorList>
            <person name="Carrasco G."/>
        </authorList>
    </citation>
    <scope>NUCLEOTIDE SEQUENCE [LARGE SCALE GENOMIC DNA]</scope>
    <source>
        <strain evidence="2 3">CNM20130759</strain>
    </source>
</reference>
<protein>
    <recommendedName>
        <fullName evidence="4">NlpC/P60 domain-containing protein</fullName>
    </recommendedName>
</protein>
<dbReference type="AlphaFoldDB" id="A0A231GX73"/>
<gene>
    <name evidence="2" type="ORF">B7C42_06774</name>
</gene>
<organism evidence="2 3">
    <name type="scientific">Nocardia cerradoensis</name>
    <dbReference type="NCBI Taxonomy" id="85688"/>
    <lineage>
        <taxon>Bacteria</taxon>
        <taxon>Bacillati</taxon>
        <taxon>Actinomycetota</taxon>
        <taxon>Actinomycetes</taxon>
        <taxon>Mycobacteriales</taxon>
        <taxon>Nocardiaceae</taxon>
        <taxon>Nocardia</taxon>
    </lineage>
</organism>
<accession>A0A231GX73</accession>
<name>A0A231GX73_9NOCA</name>
<dbReference type="Proteomes" id="UP000215506">
    <property type="component" value="Unassembled WGS sequence"/>
</dbReference>
<dbReference type="SUPFAM" id="SSF54001">
    <property type="entry name" value="Cysteine proteinases"/>
    <property type="match status" value="1"/>
</dbReference>
<evidence type="ECO:0000256" key="1">
    <source>
        <dbReference type="SAM" id="MobiDB-lite"/>
    </source>
</evidence>
<dbReference type="InterPro" id="IPR038765">
    <property type="entry name" value="Papain-like_cys_pep_sf"/>
</dbReference>
<keyword evidence="3" id="KW-1185">Reference proteome</keyword>
<evidence type="ECO:0008006" key="4">
    <source>
        <dbReference type="Google" id="ProtNLM"/>
    </source>
</evidence>